<proteinExistence type="predicted"/>
<evidence type="ECO:0000313" key="1">
    <source>
        <dbReference type="EMBL" id="MBB5985637.1"/>
    </source>
</evidence>
<reference evidence="1 2" key="1">
    <citation type="submission" date="2020-08" db="EMBL/GenBank/DDBJ databases">
        <title>Exploring microbial biodiversity for novel pathways involved in the catabolism of aromatic compounds derived from lignin.</title>
        <authorList>
            <person name="Elkins J."/>
        </authorList>
    </citation>
    <scope>NUCLEOTIDE SEQUENCE [LARGE SCALE GENOMIC DNA]</scope>
    <source>
        <strain evidence="1 2">B1D3A</strain>
    </source>
</reference>
<sequence>MTFGHALKLYDRSKLIAEQDTKGKWKTRIAAISKRMRAYDPEFIPDDALLPLMRFLFPEVEKNTSAYLDKFLQRGT</sequence>
<accession>A0ABR6NEC7</accession>
<evidence type="ECO:0000313" key="2">
    <source>
        <dbReference type="Proteomes" id="UP001138540"/>
    </source>
</evidence>
<dbReference type="Proteomes" id="UP001138540">
    <property type="component" value="Unassembled WGS sequence"/>
</dbReference>
<gene>
    <name evidence="1" type="ORF">HNP60_001611</name>
</gene>
<keyword evidence="2" id="KW-1185">Reference proteome</keyword>
<comment type="caution">
    <text evidence="1">The sequence shown here is derived from an EMBL/GenBank/DDBJ whole genome shotgun (WGS) entry which is preliminary data.</text>
</comment>
<organism evidence="1 2">
    <name type="scientific">Sphingobium lignivorans</name>
    <dbReference type="NCBI Taxonomy" id="2735886"/>
    <lineage>
        <taxon>Bacteria</taxon>
        <taxon>Pseudomonadati</taxon>
        <taxon>Pseudomonadota</taxon>
        <taxon>Alphaproteobacteria</taxon>
        <taxon>Sphingomonadales</taxon>
        <taxon>Sphingomonadaceae</taxon>
        <taxon>Sphingobium</taxon>
    </lineage>
</organism>
<dbReference type="EMBL" id="JACHKA010000001">
    <property type="protein sequence ID" value="MBB5985637.1"/>
    <property type="molecule type" value="Genomic_DNA"/>
</dbReference>
<protein>
    <submittedName>
        <fullName evidence="1">Secreted protein</fullName>
    </submittedName>
</protein>
<name>A0ABR6NEC7_9SPHN</name>